<keyword evidence="4" id="KW-1185">Reference proteome</keyword>
<feature type="signal peptide" evidence="1">
    <location>
        <begin position="1"/>
        <end position="23"/>
    </location>
</feature>
<dbReference type="InterPro" id="IPR036374">
    <property type="entry name" value="OxRdtase_Mopterin-bd_sf"/>
</dbReference>
<dbReference type="EMBL" id="JASMWN010000006">
    <property type="protein sequence ID" value="MDU9004197.1"/>
    <property type="molecule type" value="Genomic_DNA"/>
</dbReference>
<feature type="domain" description="Oxidoreductase molybdopterin-binding" evidence="2">
    <location>
        <begin position="69"/>
        <end position="145"/>
    </location>
</feature>
<protein>
    <submittedName>
        <fullName evidence="3">Molybdopterin-dependent oxidoreductase</fullName>
    </submittedName>
</protein>
<evidence type="ECO:0000259" key="2">
    <source>
        <dbReference type="Pfam" id="PF00174"/>
    </source>
</evidence>
<dbReference type="RefSeq" id="WP_316775704.1">
    <property type="nucleotide sequence ID" value="NZ_JASMWN010000006.1"/>
</dbReference>
<dbReference type="InterPro" id="IPR000572">
    <property type="entry name" value="OxRdtase_Mopterin-bd_dom"/>
</dbReference>
<accession>A0ABU3VDE2</accession>
<dbReference type="Gene3D" id="3.90.420.10">
    <property type="entry name" value="Oxidoreductase, molybdopterin-binding domain"/>
    <property type="match status" value="1"/>
</dbReference>
<comment type="caution">
    <text evidence="3">The sequence shown here is derived from an EMBL/GenBank/DDBJ whole genome shotgun (WGS) entry which is preliminary data.</text>
</comment>
<dbReference type="Proteomes" id="UP001255416">
    <property type="component" value="Unassembled WGS sequence"/>
</dbReference>
<keyword evidence="1" id="KW-0732">Signal</keyword>
<sequence>MIQKFWKTVVASLVGVIIATAGANATKLGKAEGAVLLTVTGAVTQANFGDAVQFDLAMLEAFDSTVIETTTNWTKGVQRFRGVSLAVLIDALGIRSGTLRAAAINDYTVEIPVTDAVKGGPIVAFELNGKPMSRRNKGPLWIIYPYDSNEAYKSELIYTRSIWQLDRIEAVH</sequence>
<evidence type="ECO:0000313" key="3">
    <source>
        <dbReference type="EMBL" id="MDU9004197.1"/>
    </source>
</evidence>
<name>A0ABU3VDE2_9RHOB</name>
<proteinExistence type="predicted"/>
<feature type="chain" id="PRO_5046039995" evidence="1">
    <location>
        <begin position="24"/>
        <end position="172"/>
    </location>
</feature>
<dbReference type="Pfam" id="PF00174">
    <property type="entry name" value="Oxidored_molyb"/>
    <property type="match status" value="1"/>
</dbReference>
<evidence type="ECO:0000256" key="1">
    <source>
        <dbReference type="SAM" id="SignalP"/>
    </source>
</evidence>
<organism evidence="3 4">
    <name type="scientific">Sedimentitalea todarodis</name>
    <dbReference type="NCBI Taxonomy" id="1631240"/>
    <lineage>
        <taxon>Bacteria</taxon>
        <taxon>Pseudomonadati</taxon>
        <taxon>Pseudomonadota</taxon>
        <taxon>Alphaproteobacteria</taxon>
        <taxon>Rhodobacterales</taxon>
        <taxon>Paracoccaceae</taxon>
        <taxon>Sedimentitalea</taxon>
    </lineage>
</organism>
<evidence type="ECO:0000313" key="4">
    <source>
        <dbReference type="Proteomes" id="UP001255416"/>
    </source>
</evidence>
<dbReference type="SUPFAM" id="SSF56524">
    <property type="entry name" value="Oxidoreductase molybdopterin-binding domain"/>
    <property type="match status" value="1"/>
</dbReference>
<reference evidence="4" key="1">
    <citation type="submission" date="2023-05" db="EMBL/GenBank/DDBJ databases">
        <title>Sedimentitalea sp. nov. JM2-8.</title>
        <authorList>
            <person name="Huang J."/>
        </authorList>
    </citation>
    <scope>NUCLEOTIDE SEQUENCE [LARGE SCALE GENOMIC DNA]</scope>
    <source>
        <strain evidence="4">KHS03</strain>
    </source>
</reference>
<gene>
    <name evidence="3" type="ORF">QO231_10065</name>
</gene>